<dbReference type="Proteomes" id="UP000675379">
    <property type="component" value="Unassembled WGS sequence"/>
</dbReference>
<dbReference type="PANTHER" id="PTHR21716">
    <property type="entry name" value="TRANSMEMBRANE PROTEIN"/>
    <property type="match status" value="1"/>
</dbReference>
<evidence type="ECO:0000256" key="4">
    <source>
        <dbReference type="ARBA" id="ARBA00022475"/>
    </source>
</evidence>
<comment type="caution">
    <text evidence="9">The sequence shown here is derived from an EMBL/GenBank/DDBJ whole genome shotgun (WGS) entry which is preliminary data.</text>
</comment>
<organism evidence="9 10">
    <name type="scientific">Proteiniclasticum sediminis</name>
    <dbReference type="NCBI Taxonomy" id="2804028"/>
    <lineage>
        <taxon>Bacteria</taxon>
        <taxon>Bacillati</taxon>
        <taxon>Bacillota</taxon>
        <taxon>Clostridia</taxon>
        <taxon>Eubacteriales</taxon>
        <taxon>Clostridiaceae</taxon>
        <taxon>Proteiniclasticum</taxon>
    </lineage>
</organism>
<feature type="transmembrane region" description="Helical" evidence="8">
    <location>
        <begin position="172"/>
        <end position="191"/>
    </location>
</feature>
<proteinExistence type="inferred from homology"/>
<evidence type="ECO:0000313" key="9">
    <source>
        <dbReference type="EMBL" id="MBR0575228.1"/>
    </source>
</evidence>
<evidence type="ECO:0000256" key="2">
    <source>
        <dbReference type="ARBA" id="ARBA00009773"/>
    </source>
</evidence>
<protein>
    <submittedName>
        <fullName evidence="9">AI-2E family transporter</fullName>
    </submittedName>
</protein>
<dbReference type="Pfam" id="PF01594">
    <property type="entry name" value="AI-2E_transport"/>
    <property type="match status" value="1"/>
</dbReference>
<feature type="transmembrane region" description="Helical" evidence="8">
    <location>
        <begin position="238"/>
        <end position="257"/>
    </location>
</feature>
<evidence type="ECO:0000256" key="1">
    <source>
        <dbReference type="ARBA" id="ARBA00004651"/>
    </source>
</evidence>
<accession>A0A941CP35</accession>
<feature type="transmembrane region" description="Helical" evidence="8">
    <location>
        <begin position="12"/>
        <end position="28"/>
    </location>
</feature>
<keyword evidence="10" id="KW-1185">Reference proteome</keyword>
<keyword evidence="6 8" id="KW-1133">Transmembrane helix</keyword>
<dbReference type="InterPro" id="IPR002549">
    <property type="entry name" value="AI-2E-like"/>
</dbReference>
<dbReference type="RefSeq" id="WP_211799742.1">
    <property type="nucleotide sequence ID" value="NZ_JAGSCS010000002.1"/>
</dbReference>
<dbReference type="EMBL" id="JAGSCS010000002">
    <property type="protein sequence ID" value="MBR0575228.1"/>
    <property type="molecule type" value="Genomic_DNA"/>
</dbReference>
<evidence type="ECO:0000256" key="5">
    <source>
        <dbReference type="ARBA" id="ARBA00022692"/>
    </source>
</evidence>
<dbReference type="GO" id="GO:0005886">
    <property type="term" value="C:plasma membrane"/>
    <property type="evidence" value="ECO:0007669"/>
    <property type="project" value="UniProtKB-SubCell"/>
</dbReference>
<feature type="transmembrane region" description="Helical" evidence="8">
    <location>
        <begin position="263"/>
        <end position="287"/>
    </location>
</feature>
<sequence>MSTKDTLRRVTYIALGTVLFAWILQNLSFVEGTILRILTPLNPLFLGSAVAFILNIPMSALEQRLKMKNKKLKRGLALLITLLGMILLLVLILFIVLPEIGRTFENLASMLPGFVEKITLWAENLSVNLPSIQKYLQEMDITLESISQDLLNLLKVGGTNIANYTLTLISRLVSGTVTVFISFVFTAYILLDKENLSRQGRRLIYAFLPEKRADWVMETLAFTSDVFSKFVTGQLTEAVILGLMFFVSMAILGFPYAMVISVLVSITALIPLIGAFVATAVGAFLILITNPLQALWFVILAQVLQQVEGNLVYPRVVGNSVGLPGIWVLAAILLATGLFGIVGILLSVPVCSVLYTLLKRHVASRLAVKEKEKSEAQV</sequence>
<dbReference type="PANTHER" id="PTHR21716:SF53">
    <property type="entry name" value="PERMEASE PERM-RELATED"/>
    <property type="match status" value="1"/>
</dbReference>
<keyword evidence="5 8" id="KW-0812">Transmembrane</keyword>
<dbReference type="GO" id="GO:0055085">
    <property type="term" value="P:transmembrane transport"/>
    <property type="evidence" value="ECO:0007669"/>
    <property type="project" value="TreeGrafter"/>
</dbReference>
<evidence type="ECO:0000256" key="3">
    <source>
        <dbReference type="ARBA" id="ARBA00022448"/>
    </source>
</evidence>
<comment type="similarity">
    <text evidence="2">Belongs to the autoinducer-2 exporter (AI-2E) (TC 2.A.86) family.</text>
</comment>
<comment type="subcellular location">
    <subcellularLocation>
        <location evidence="1">Cell membrane</location>
        <topology evidence="1">Multi-pass membrane protein</topology>
    </subcellularLocation>
</comment>
<feature type="transmembrane region" description="Helical" evidence="8">
    <location>
        <begin position="75"/>
        <end position="97"/>
    </location>
</feature>
<feature type="transmembrane region" description="Helical" evidence="8">
    <location>
        <begin position="34"/>
        <end position="54"/>
    </location>
</feature>
<name>A0A941CP35_9CLOT</name>
<dbReference type="AlphaFoldDB" id="A0A941CP35"/>
<keyword evidence="4" id="KW-1003">Cell membrane</keyword>
<reference evidence="9" key="1">
    <citation type="submission" date="2021-04" db="EMBL/GenBank/DDBJ databases">
        <title>Proteiniclasticum sedimins sp. nov., an obligate anaerobic bacterium isolated from anaerobic sludge.</title>
        <authorList>
            <person name="Liu J."/>
        </authorList>
    </citation>
    <scope>NUCLEOTIDE SEQUENCE</scope>
    <source>
        <strain evidence="9">BAD-10</strain>
    </source>
</reference>
<evidence type="ECO:0000256" key="7">
    <source>
        <dbReference type="ARBA" id="ARBA00023136"/>
    </source>
</evidence>
<keyword evidence="3" id="KW-0813">Transport</keyword>
<feature type="transmembrane region" description="Helical" evidence="8">
    <location>
        <begin position="294"/>
        <end position="313"/>
    </location>
</feature>
<evidence type="ECO:0000313" key="10">
    <source>
        <dbReference type="Proteomes" id="UP000675379"/>
    </source>
</evidence>
<feature type="transmembrane region" description="Helical" evidence="8">
    <location>
        <begin position="325"/>
        <end position="358"/>
    </location>
</feature>
<evidence type="ECO:0000256" key="6">
    <source>
        <dbReference type="ARBA" id="ARBA00022989"/>
    </source>
</evidence>
<keyword evidence="7 8" id="KW-0472">Membrane</keyword>
<gene>
    <name evidence="9" type="ORF">KCG48_02630</name>
</gene>
<evidence type="ECO:0000256" key="8">
    <source>
        <dbReference type="SAM" id="Phobius"/>
    </source>
</evidence>